<dbReference type="Proteomes" id="UP000245370">
    <property type="component" value="Unassembled WGS sequence"/>
</dbReference>
<feature type="domain" description="ABM" evidence="1">
    <location>
        <begin position="1"/>
        <end position="97"/>
    </location>
</feature>
<evidence type="ECO:0000313" key="2">
    <source>
        <dbReference type="EMBL" id="PWH86160.1"/>
    </source>
</evidence>
<dbReference type="InterPro" id="IPR011008">
    <property type="entry name" value="Dimeric_a/b-barrel"/>
</dbReference>
<accession>A0A2U2XEJ4</accession>
<dbReference type="EMBL" id="QFRJ01000003">
    <property type="protein sequence ID" value="PWH86160.1"/>
    <property type="molecule type" value="Genomic_DNA"/>
</dbReference>
<comment type="caution">
    <text evidence="2">The sequence shown here is derived from an EMBL/GenBank/DDBJ whole genome shotgun (WGS) entry which is preliminary data.</text>
</comment>
<gene>
    <name evidence="2" type="ORF">DIT68_06290</name>
</gene>
<name>A0A2U2XEJ4_9FLAO</name>
<evidence type="ECO:0000259" key="1">
    <source>
        <dbReference type="PROSITE" id="PS51725"/>
    </source>
</evidence>
<dbReference type="OrthoDB" id="1120859at2"/>
<keyword evidence="2" id="KW-0503">Monooxygenase</keyword>
<dbReference type="GO" id="GO:0004497">
    <property type="term" value="F:monooxygenase activity"/>
    <property type="evidence" value="ECO:0007669"/>
    <property type="project" value="UniProtKB-KW"/>
</dbReference>
<dbReference type="RefSeq" id="WP_109358969.1">
    <property type="nucleotide sequence ID" value="NZ_QFRJ01000003.1"/>
</dbReference>
<dbReference type="Pfam" id="PF03992">
    <property type="entry name" value="ABM"/>
    <property type="match status" value="1"/>
</dbReference>
<keyword evidence="3" id="KW-1185">Reference proteome</keyword>
<protein>
    <submittedName>
        <fullName evidence="2">Antibiotic biosynthesis monooxygenase</fullName>
    </submittedName>
</protein>
<dbReference type="AlphaFoldDB" id="A0A2U2XEJ4"/>
<proteinExistence type="predicted"/>
<dbReference type="InterPro" id="IPR007138">
    <property type="entry name" value="ABM_dom"/>
</dbReference>
<organism evidence="2 3">
    <name type="scientific">Brumimicrobium oceani</name>
    <dbReference type="NCBI Taxonomy" id="2100725"/>
    <lineage>
        <taxon>Bacteria</taxon>
        <taxon>Pseudomonadati</taxon>
        <taxon>Bacteroidota</taxon>
        <taxon>Flavobacteriia</taxon>
        <taxon>Flavobacteriales</taxon>
        <taxon>Crocinitomicaceae</taxon>
        <taxon>Brumimicrobium</taxon>
    </lineage>
</organism>
<keyword evidence="2" id="KW-0560">Oxidoreductase</keyword>
<evidence type="ECO:0000313" key="3">
    <source>
        <dbReference type="Proteomes" id="UP000245370"/>
    </source>
</evidence>
<sequence length="100" mass="11803">MTRLVKLTLKEEHVNDFIAHFDTVKEKINAFPGCKGMKLMRDKNSPGIVFTYSEWKTENDLENYRNSELFASIWPTVKLWFEKKAEAWSTETYFDGFAIK</sequence>
<dbReference type="Gene3D" id="3.30.70.100">
    <property type="match status" value="1"/>
</dbReference>
<dbReference type="SUPFAM" id="SSF54909">
    <property type="entry name" value="Dimeric alpha+beta barrel"/>
    <property type="match status" value="1"/>
</dbReference>
<reference evidence="2 3" key="1">
    <citation type="submission" date="2018-05" db="EMBL/GenBank/DDBJ databases">
        <title>Brumimicrobium oceani sp. nov., isolated from coastal sediment.</title>
        <authorList>
            <person name="Kou Y."/>
        </authorList>
    </citation>
    <scope>NUCLEOTIDE SEQUENCE [LARGE SCALE GENOMIC DNA]</scope>
    <source>
        <strain evidence="2 3">C305</strain>
    </source>
</reference>
<dbReference type="PROSITE" id="PS51725">
    <property type="entry name" value="ABM"/>
    <property type="match status" value="1"/>
</dbReference>
<reference evidence="2 3" key="2">
    <citation type="submission" date="2018-05" db="EMBL/GenBank/DDBJ databases">
        <authorList>
            <person name="Lanie J.A."/>
            <person name="Ng W.-L."/>
            <person name="Kazmierczak K.M."/>
            <person name="Andrzejewski T.M."/>
            <person name="Davidsen T.M."/>
            <person name="Wayne K.J."/>
            <person name="Tettelin H."/>
            <person name="Glass J.I."/>
            <person name="Rusch D."/>
            <person name="Podicherti R."/>
            <person name="Tsui H.-C.T."/>
            <person name="Winkler M.E."/>
        </authorList>
    </citation>
    <scope>NUCLEOTIDE SEQUENCE [LARGE SCALE GENOMIC DNA]</scope>
    <source>
        <strain evidence="2 3">C305</strain>
    </source>
</reference>